<dbReference type="PANTHER" id="PTHR40626">
    <property type="entry name" value="MIP31509P"/>
    <property type="match status" value="1"/>
</dbReference>
<evidence type="ECO:0000256" key="8">
    <source>
        <dbReference type="SAM" id="MobiDB-lite"/>
    </source>
</evidence>
<evidence type="ECO:0000313" key="10">
    <source>
        <dbReference type="EMBL" id="CZT10969.1"/>
    </source>
</evidence>
<reference evidence="11" key="1">
    <citation type="submission" date="2016-03" db="EMBL/GenBank/DDBJ databases">
        <authorList>
            <person name="Ploux O."/>
        </authorList>
    </citation>
    <scope>NUCLEOTIDE SEQUENCE [LARGE SCALE GENOMIC DNA]</scope>
    <source>
        <strain evidence="11">UK7</strain>
    </source>
</reference>
<dbReference type="GO" id="GO:0000785">
    <property type="term" value="C:chromatin"/>
    <property type="evidence" value="ECO:0007669"/>
    <property type="project" value="TreeGrafter"/>
</dbReference>
<comment type="caution">
    <text evidence="10">The sequence shown here is derived from an EMBL/GenBank/DDBJ whole genome shotgun (WGS) entry which is preliminary data.</text>
</comment>
<dbReference type="InterPro" id="IPR007219">
    <property type="entry name" value="XnlR_reg_dom"/>
</dbReference>
<dbReference type="Gene3D" id="4.10.240.10">
    <property type="entry name" value="Zn(2)-C6 fungal-type DNA-binding domain"/>
    <property type="match status" value="1"/>
</dbReference>
<evidence type="ECO:0000259" key="9">
    <source>
        <dbReference type="PROSITE" id="PS50157"/>
    </source>
</evidence>
<dbReference type="GO" id="GO:0006351">
    <property type="term" value="P:DNA-templated transcription"/>
    <property type="evidence" value="ECO:0007669"/>
    <property type="project" value="InterPro"/>
</dbReference>
<evidence type="ECO:0000256" key="4">
    <source>
        <dbReference type="ARBA" id="ARBA00022771"/>
    </source>
</evidence>
<evidence type="ECO:0000256" key="2">
    <source>
        <dbReference type="ARBA" id="ARBA00022723"/>
    </source>
</evidence>
<comment type="subcellular location">
    <subcellularLocation>
        <location evidence="1">Nucleus</location>
    </subcellularLocation>
</comment>
<dbReference type="GO" id="GO:0008270">
    <property type="term" value="F:zinc ion binding"/>
    <property type="evidence" value="ECO:0007669"/>
    <property type="project" value="UniProtKB-KW"/>
</dbReference>
<keyword evidence="11" id="KW-1185">Reference proteome</keyword>
<dbReference type="GO" id="GO:0000981">
    <property type="term" value="F:DNA-binding transcription factor activity, RNA polymerase II-specific"/>
    <property type="evidence" value="ECO:0007669"/>
    <property type="project" value="InterPro"/>
</dbReference>
<dbReference type="SUPFAM" id="SSF57667">
    <property type="entry name" value="beta-beta-alpha zinc fingers"/>
    <property type="match status" value="1"/>
</dbReference>
<organism evidence="10 11">
    <name type="scientific">Rhynchosporium graminicola</name>
    <dbReference type="NCBI Taxonomy" id="2792576"/>
    <lineage>
        <taxon>Eukaryota</taxon>
        <taxon>Fungi</taxon>
        <taxon>Dikarya</taxon>
        <taxon>Ascomycota</taxon>
        <taxon>Pezizomycotina</taxon>
        <taxon>Leotiomycetes</taxon>
        <taxon>Helotiales</taxon>
        <taxon>Ploettnerulaceae</taxon>
        <taxon>Rhynchosporium</taxon>
    </lineage>
</organism>
<dbReference type="Gene3D" id="3.30.160.60">
    <property type="entry name" value="Classic Zinc Finger"/>
    <property type="match status" value="1"/>
</dbReference>
<keyword evidence="6" id="KW-0539">Nucleus</keyword>
<evidence type="ECO:0000256" key="7">
    <source>
        <dbReference type="PROSITE-ProRule" id="PRU00042"/>
    </source>
</evidence>
<feature type="compositionally biased region" description="Basic and acidic residues" evidence="8">
    <location>
        <begin position="154"/>
        <end position="170"/>
    </location>
</feature>
<feature type="region of interest" description="Disordered" evidence="8">
    <location>
        <begin position="154"/>
        <end position="186"/>
    </location>
</feature>
<proteinExistence type="predicted"/>
<dbReference type="InterPro" id="IPR036864">
    <property type="entry name" value="Zn2-C6_fun-type_DNA-bd_sf"/>
</dbReference>
<evidence type="ECO:0000256" key="1">
    <source>
        <dbReference type="ARBA" id="ARBA00004123"/>
    </source>
</evidence>
<dbReference type="InParanoid" id="A0A1E1LMC3"/>
<dbReference type="Proteomes" id="UP000178129">
    <property type="component" value="Unassembled WGS sequence"/>
</dbReference>
<protein>
    <recommendedName>
        <fullName evidence="9">C2H2-type domain-containing protein</fullName>
    </recommendedName>
</protein>
<dbReference type="GO" id="GO:0000978">
    <property type="term" value="F:RNA polymerase II cis-regulatory region sequence-specific DNA binding"/>
    <property type="evidence" value="ECO:0007669"/>
    <property type="project" value="InterPro"/>
</dbReference>
<name>A0A1E1LMC3_9HELO</name>
<gene>
    <name evidence="10" type="ORF">RCO7_11021</name>
</gene>
<keyword evidence="5" id="KW-0862">Zinc</keyword>
<dbReference type="PROSITE" id="PS50157">
    <property type="entry name" value="ZINC_FINGER_C2H2_2"/>
    <property type="match status" value="1"/>
</dbReference>
<evidence type="ECO:0000256" key="6">
    <source>
        <dbReference type="ARBA" id="ARBA00023242"/>
    </source>
</evidence>
<dbReference type="InterPro" id="IPR013087">
    <property type="entry name" value="Znf_C2H2_type"/>
</dbReference>
<dbReference type="AlphaFoldDB" id="A0A1E1LMC3"/>
<feature type="domain" description="C2H2-type" evidence="9">
    <location>
        <begin position="21"/>
        <end position="40"/>
    </location>
</feature>
<dbReference type="EMBL" id="FJUW01000060">
    <property type="protein sequence ID" value="CZT10969.1"/>
    <property type="molecule type" value="Genomic_DNA"/>
</dbReference>
<dbReference type="GO" id="GO:0005634">
    <property type="term" value="C:nucleus"/>
    <property type="evidence" value="ECO:0007669"/>
    <property type="project" value="UniProtKB-SubCell"/>
</dbReference>
<dbReference type="InterPro" id="IPR001138">
    <property type="entry name" value="Zn2Cys6_DnaBD"/>
</dbReference>
<accession>A0A1E1LMC3</accession>
<dbReference type="Pfam" id="PF04082">
    <property type="entry name" value="Fungal_trans"/>
    <property type="match status" value="1"/>
</dbReference>
<dbReference type="InterPro" id="IPR036236">
    <property type="entry name" value="Znf_C2H2_sf"/>
</dbReference>
<keyword evidence="2" id="KW-0479">Metal-binding</keyword>
<evidence type="ECO:0000256" key="5">
    <source>
        <dbReference type="ARBA" id="ARBA00022833"/>
    </source>
</evidence>
<keyword evidence="4 7" id="KW-0863">Zinc-finger</keyword>
<evidence type="ECO:0000256" key="3">
    <source>
        <dbReference type="ARBA" id="ARBA00022737"/>
    </source>
</evidence>
<dbReference type="PANTHER" id="PTHR40626:SF8">
    <property type="entry name" value="C2H2 FINGER DOMAIN TRANSCRIPTION FACTOR (EUROFUNG)-RELATED"/>
    <property type="match status" value="1"/>
</dbReference>
<dbReference type="InterPro" id="IPR051059">
    <property type="entry name" value="VerF-like"/>
</dbReference>
<sequence length="580" mass="64047">MPSSASSTGAAKLESPTIKGVQCSVCEKKFSRTDHLKRHQLRLTIFEIIIPHVLNGRTIKYLKLLEAVEGPMHCTSMKLGCDGSNPCKTCRHKQIDCKYSRLQSKAGLVRSETPKSGAESSQSDRGSINFLLNSGTASFIESFRFPSSHEHRNLFSSRNTEKSSSSRDVIDNFGNRSENESVPADPLDEESIDWSLFEEEDLLRFLSSPFDGVPVYGPERSITGWSHTGGWEPPSPQSAAIVDSILAKAASLHLSPPEQAHISQNLNFLFTPSRIDKFVGLYFEFWHPHCTIVHQATFTVDAAPIPLLISVVVMGAIYSQVDTEANTAKLVLDLVELYLFSLEDLSDEYEIRHMLRVPMSSASDSIQLSVLALQHLQAAYLIVCVQFWAGSMMARKRVSDNRFSVLVKQEDSALLKHGMVLYVSAHAQILHFPQSLSLQLSPDSSGSSTPLASPNTSPPTSNISLIKIALSHWRSLWITIRSSIPSTAWARLGFFRNGYHYWLITQLIISNKRSVDVLLGMEVGCEDTLQQLKQLLKDGGGVEGLGAGLGNGSGNGEGSRMDVTMRDEADLVTTPQPRKW</sequence>
<dbReference type="CDD" id="cd00067">
    <property type="entry name" value="GAL4"/>
    <property type="match status" value="1"/>
</dbReference>
<evidence type="ECO:0000313" key="11">
    <source>
        <dbReference type="Proteomes" id="UP000178129"/>
    </source>
</evidence>
<dbReference type="STRING" id="914237.A0A1E1LMC3"/>
<keyword evidence="3" id="KW-0677">Repeat</keyword>